<keyword evidence="2" id="KW-1185">Reference proteome</keyword>
<protein>
    <submittedName>
        <fullName evidence="1">Uncharacterized protein</fullName>
    </submittedName>
</protein>
<sequence length="188" mass="21008">MEVNDIELLSSALLSACESARSAGKSTIDTVSLFRDVNLKQIAKDLLQLISISTSISTLNPPRCIGKWKSNPAESGLPSLNTSLAACFTSLLEDDPETPEERIRQRFSYLFFYRMEHICNKHVTGDLMLARMIQLSGLEMNAGKILKHLRLFLDRGERFELLSDGLGGPGILFMLSENPEYLYVLLPL</sequence>
<gene>
    <name evidence="1" type="ORF">BJX63DRAFT_408646</name>
</gene>
<dbReference type="EMBL" id="JBFXLT010000107">
    <property type="protein sequence ID" value="KAL2808627.1"/>
    <property type="molecule type" value="Genomic_DNA"/>
</dbReference>
<comment type="caution">
    <text evidence="1">The sequence shown here is derived from an EMBL/GenBank/DDBJ whole genome shotgun (WGS) entry which is preliminary data.</text>
</comment>
<proteinExistence type="predicted"/>
<reference evidence="1 2" key="1">
    <citation type="submission" date="2024-07" db="EMBL/GenBank/DDBJ databases">
        <title>Section-level genome sequencing and comparative genomics of Aspergillus sections Usti and Cavernicolus.</title>
        <authorList>
            <consortium name="Lawrence Berkeley National Laboratory"/>
            <person name="Nybo J.L."/>
            <person name="Vesth T.C."/>
            <person name="Theobald S."/>
            <person name="Frisvad J.C."/>
            <person name="Larsen T.O."/>
            <person name="Kjaerboelling I."/>
            <person name="Rothschild-Mancinelli K."/>
            <person name="Lyhne E.K."/>
            <person name="Kogle M.E."/>
            <person name="Barry K."/>
            <person name="Clum A."/>
            <person name="Na H."/>
            <person name="Ledsgaard L."/>
            <person name="Lin J."/>
            <person name="Lipzen A."/>
            <person name="Kuo A."/>
            <person name="Riley R."/>
            <person name="Mondo S."/>
            <person name="Labutti K."/>
            <person name="Haridas S."/>
            <person name="Pangalinan J."/>
            <person name="Salamov A.A."/>
            <person name="Simmons B.A."/>
            <person name="Magnuson J.K."/>
            <person name="Chen J."/>
            <person name="Drula E."/>
            <person name="Henrissat B."/>
            <person name="Wiebenga A."/>
            <person name="Lubbers R.J."/>
            <person name="Gomes A.C."/>
            <person name="Makela M.R."/>
            <person name="Stajich J."/>
            <person name="Grigoriev I.V."/>
            <person name="Mortensen U.H."/>
            <person name="De Vries R.P."/>
            <person name="Baker S.E."/>
            <person name="Andersen M.R."/>
        </authorList>
    </citation>
    <scope>NUCLEOTIDE SEQUENCE [LARGE SCALE GENOMIC DNA]</scope>
    <source>
        <strain evidence="1 2">CBS 588.65</strain>
    </source>
</reference>
<evidence type="ECO:0000313" key="1">
    <source>
        <dbReference type="EMBL" id="KAL2808627.1"/>
    </source>
</evidence>
<organism evidence="1 2">
    <name type="scientific">Aspergillus granulosus</name>
    <dbReference type="NCBI Taxonomy" id="176169"/>
    <lineage>
        <taxon>Eukaryota</taxon>
        <taxon>Fungi</taxon>
        <taxon>Dikarya</taxon>
        <taxon>Ascomycota</taxon>
        <taxon>Pezizomycotina</taxon>
        <taxon>Eurotiomycetes</taxon>
        <taxon>Eurotiomycetidae</taxon>
        <taxon>Eurotiales</taxon>
        <taxon>Aspergillaceae</taxon>
        <taxon>Aspergillus</taxon>
        <taxon>Aspergillus subgen. Nidulantes</taxon>
    </lineage>
</organism>
<name>A0ABR4GZK0_9EURO</name>
<accession>A0ABR4GZK0</accession>
<dbReference type="Proteomes" id="UP001610334">
    <property type="component" value="Unassembled WGS sequence"/>
</dbReference>
<evidence type="ECO:0000313" key="2">
    <source>
        <dbReference type="Proteomes" id="UP001610334"/>
    </source>
</evidence>